<dbReference type="Pfam" id="PF09924">
    <property type="entry name" value="LPG_synthase_C"/>
    <property type="match status" value="1"/>
</dbReference>
<evidence type="ECO:0000259" key="1">
    <source>
        <dbReference type="Pfam" id="PF09924"/>
    </source>
</evidence>
<reference evidence="2" key="1">
    <citation type="journal article" date="2021" name="PeerJ">
        <title>Extensive microbial diversity within the chicken gut microbiome revealed by metagenomics and culture.</title>
        <authorList>
            <person name="Gilroy R."/>
            <person name="Ravi A."/>
            <person name="Getino M."/>
            <person name="Pursley I."/>
            <person name="Horton D.L."/>
            <person name="Alikhan N.F."/>
            <person name="Baker D."/>
            <person name="Gharbi K."/>
            <person name="Hall N."/>
            <person name="Watson M."/>
            <person name="Adriaenssens E.M."/>
            <person name="Foster-Nyarko E."/>
            <person name="Jarju S."/>
            <person name="Secka A."/>
            <person name="Antonio M."/>
            <person name="Oren A."/>
            <person name="Chaudhuri R.R."/>
            <person name="La Ragione R."/>
            <person name="Hildebrand F."/>
            <person name="Pallen M.J."/>
        </authorList>
    </citation>
    <scope>NUCLEOTIDE SEQUENCE</scope>
    <source>
        <strain evidence="2">ChiBcec15-3976</strain>
    </source>
</reference>
<dbReference type="PANTHER" id="PTHR41373">
    <property type="entry name" value="DUF2156 DOMAIN-CONTAINING PROTEIN"/>
    <property type="match status" value="1"/>
</dbReference>
<organism evidence="2 3">
    <name type="scientific">Candidatus Mediterraneibacter quadrami</name>
    <dbReference type="NCBI Taxonomy" id="2838684"/>
    <lineage>
        <taxon>Bacteria</taxon>
        <taxon>Bacillati</taxon>
        <taxon>Bacillota</taxon>
        <taxon>Clostridia</taxon>
        <taxon>Lachnospirales</taxon>
        <taxon>Lachnospiraceae</taxon>
        <taxon>Mediterraneibacter</taxon>
    </lineage>
</organism>
<dbReference type="PIRSF" id="PIRSF018688">
    <property type="entry name" value="UCP018688"/>
    <property type="match status" value="1"/>
</dbReference>
<accession>A0A9D2RDP1</accession>
<feature type="domain" description="Phosphatidylglycerol lysyltransferase C-terminal" evidence="1">
    <location>
        <begin position="34"/>
        <end position="299"/>
    </location>
</feature>
<dbReference type="EMBL" id="DWUU01000005">
    <property type="protein sequence ID" value="HJD41456.1"/>
    <property type="molecule type" value="Genomic_DNA"/>
</dbReference>
<comment type="caution">
    <text evidence="2">The sequence shown here is derived from an EMBL/GenBank/DDBJ whole genome shotgun (WGS) entry which is preliminary data.</text>
</comment>
<proteinExistence type="predicted"/>
<gene>
    <name evidence="2" type="ORF">H9910_00380</name>
</gene>
<reference evidence="2" key="2">
    <citation type="submission" date="2021-04" db="EMBL/GenBank/DDBJ databases">
        <authorList>
            <person name="Gilroy R."/>
        </authorList>
    </citation>
    <scope>NUCLEOTIDE SEQUENCE</scope>
    <source>
        <strain evidence="2">ChiBcec15-3976</strain>
    </source>
</reference>
<dbReference type="Gene3D" id="3.40.630.30">
    <property type="match status" value="1"/>
</dbReference>
<dbReference type="SUPFAM" id="SSF55729">
    <property type="entry name" value="Acyl-CoA N-acyltransferases (Nat)"/>
    <property type="match status" value="2"/>
</dbReference>
<dbReference type="Proteomes" id="UP000823909">
    <property type="component" value="Unassembled WGS sequence"/>
</dbReference>
<evidence type="ECO:0000313" key="2">
    <source>
        <dbReference type="EMBL" id="HJD41456.1"/>
    </source>
</evidence>
<dbReference type="PANTHER" id="PTHR41373:SF1">
    <property type="entry name" value="PHOSPHATIDYLGLYCEROL LYSYLTRANSFERASE C-TERMINAL DOMAIN-CONTAINING PROTEIN"/>
    <property type="match status" value="1"/>
</dbReference>
<protein>
    <submittedName>
        <fullName evidence="2">DUF2156 domain-containing protein</fullName>
    </submittedName>
</protein>
<sequence>MTEQTTDRTATEPVFKRPELEDKEIITAYFDRAPSRSCERTFVNVYLWSRHYRVQYAVIEDALVFRSRDNGIAFSYPAGEKENIRKAVDYLTGYCKEQGCPLVFYNVTPEMFAQLEEWYPGRFTVEYNRDYADYVYEREKLATLAGKKLHGKRNHINKFKTLYPDWTYEALSDDNVEDCFQMALEWRNENGCEDDPEKNAEMCVTLNSLRLYKELGLKGGVLKAQGRIVAFTVGEPLCNDTFVVHIEKAFPNVEGAYPMINQQFVQHECMDYKYVNREEDTGAEGLRKAKLSYRPAFLEEKGIVKERS</sequence>
<name>A0A9D2RDP1_9FIRM</name>
<dbReference type="AlphaFoldDB" id="A0A9D2RDP1"/>
<evidence type="ECO:0000313" key="3">
    <source>
        <dbReference type="Proteomes" id="UP000823909"/>
    </source>
</evidence>
<dbReference type="InterPro" id="IPR016181">
    <property type="entry name" value="Acyl_CoA_acyltransferase"/>
</dbReference>
<dbReference type="InterPro" id="IPR024320">
    <property type="entry name" value="LPG_synthase_C"/>
</dbReference>
<dbReference type="InterPro" id="IPR016732">
    <property type="entry name" value="UCP018688"/>
</dbReference>